<reference evidence="10 11" key="1">
    <citation type="submission" date="2022-07" db="EMBL/GenBank/DDBJ databases">
        <title>Genome-wide signatures of adaptation to extreme environments.</title>
        <authorList>
            <person name="Cho C.H."/>
            <person name="Yoon H.S."/>
        </authorList>
    </citation>
    <scope>NUCLEOTIDE SEQUENCE [LARGE SCALE GENOMIC DNA]</scope>
    <source>
        <strain evidence="10 11">108.79 E11</strain>
    </source>
</reference>
<dbReference type="SMART" id="SM00220">
    <property type="entry name" value="S_TKc"/>
    <property type="match status" value="1"/>
</dbReference>
<feature type="region of interest" description="Disordered" evidence="8">
    <location>
        <begin position="42"/>
        <end position="61"/>
    </location>
</feature>
<dbReference type="PROSITE" id="PS50011">
    <property type="entry name" value="PROTEIN_KINASE_DOM"/>
    <property type="match status" value="1"/>
</dbReference>
<evidence type="ECO:0000256" key="3">
    <source>
        <dbReference type="ARBA" id="ARBA00022553"/>
    </source>
</evidence>
<dbReference type="GO" id="GO:0005524">
    <property type="term" value="F:ATP binding"/>
    <property type="evidence" value="ECO:0007669"/>
    <property type="project" value="UniProtKB-KW"/>
</dbReference>
<dbReference type="GO" id="GO:0004674">
    <property type="term" value="F:protein serine/threonine kinase activity"/>
    <property type="evidence" value="ECO:0007669"/>
    <property type="project" value="UniProtKB-KW"/>
</dbReference>
<dbReference type="InterPro" id="IPR050108">
    <property type="entry name" value="CDK"/>
</dbReference>
<accession>A0AAV9I8W4</accession>
<dbReference type="EMBL" id="JANCYU010000019">
    <property type="protein sequence ID" value="KAK4523691.1"/>
    <property type="molecule type" value="Genomic_DNA"/>
</dbReference>
<feature type="compositionally biased region" description="Basic residues" evidence="8">
    <location>
        <begin position="1"/>
        <end position="11"/>
    </location>
</feature>
<feature type="compositionally biased region" description="Basic and acidic residues" evidence="8">
    <location>
        <begin position="12"/>
        <end position="22"/>
    </location>
</feature>
<dbReference type="PANTHER" id="PTHR24056">
    <property type="entry name" value="CELL DIVISION PROTEIN KINASE"/>
    <property type="match status" value="1"/>
</dbReference>
<evidence type="ECO:0000259" key="9">
    <source>
        <dbReference type="PROSITE" id="PS50011"/>
    </source>
</evidence>
<keyword evidence="7" id="KW-0067">ATP-binding</keyword>
<feature type="region of interest" description="Disordered" evidence="8">
    <location>
        <begin position="1"/>
        <end position="33"/>
    </location>
</feature>
<gene>
    <name evidence="10" type="ORF">GAYE_PCTG75G1587</name>
</gene>
<dbReference type="CDD" id="cd07843">
    <property type="entry name" value="STKc_CDC2L1"/>
    <property type="match status" value="1"/>
</dbReference>
<evidence type="ECO:0000313" key="10">
    <source>
        <dbReference type="EMBL" id="KAK4523691.1"/>
    </source>
</evidence>
<keyword evidence="4" id="KW-0808">Transferase</keyword>
<dbReference type="AlphaFoldDB" id="A0AAV9I8W4"/>
<protein>
    <recommendedName>
        <fullName evidence="9">Protein kinase domain-containing protein</fullName>
    </recommendedName>
</protein>
<evidence type="ECO:0000256" key="4">
    <source>
        <dbReference type="ARBA" id="ARBA00022679"/>
    </source>
</evidence>
<evidence type="ECO:0000256" key="7">
    <source>
        <dbReference type="ARBA" id="ARBA00022840"/>
    </source>
</evidence>
<name>A0AAV9I8W4_9RHOD</name>
<evidence type="ECO:0000313" key="11">
    <source>
        <dbReference type="Proteomes" id="UP001300502"/>
    </source>
</evidence>
<evidence type="ECO:0000256" key="6">
    <source>
        <dbReference type="ARBA" id="ARBA00022777"/>
    </source>
</evidence>
<keyword evidence="11" id="KW-1185">Reference proteome</keyword>
<dbReference type="FunFam" id="1.10.510.10:FF:000211">
    <property type="entry name" value="Cyclin-dependent kinase G-2"/>
    <property type="match status" value="1"/>
</dbReference>
<evidence type="ECO:0000256" key="1">
    <source>
        <dbReference type="ARBA" id="ARBA00006485"/>
    </source>
</evidence>
<comment type="similarity">
    <text evidence="1">Belongs to the protein kinase superfamily. CMGC Ser/Thr protein kinase family. CDC2/CDKX subfamily.</text>
</comment>
<dbReference type="GO" id="GO:0005634">
    <property type="term" value="C:nucleus"/>
    <property type="evidence" value="ECO:0007669"/>
    <property type="project" value="TreeGrafter"/>
</dbReference>
<dbReference type="SUPFAM" id="SSF56112">
    <property type="entry name" value="Protein kinase-like (PK-like)"/>
    <property type="match status" value="1"/>
</dbReference>
<dbReference type="InterPro" id="IPR008271">
    <property type="entry name" value="Ser/Thr_kinase_AS"/>
</dbReference>
<feature type="compositionally biased region" description="Polar residues" evidence="8">
    <location>
        <begin position="49"/>
        <end position="61"/>
    </location>
</feature>
<keyword evidence="3" id="KW-0597">Phosphoprotein</keyword>
<dbReference type="Proteomes" id="UP001300502">
    <property type="component" value="Unassembled WGS sequence"/>
</dbReference>
<dbReference type="GO" id="GO:0080090">
    <property type="term" value="P:regulation of primary metabolic process"/>
    <property type="evidence" value="ECO:0007669"/>
    <property type="project" value="UniProtKB-ARBA"/>
</dbReference>
<evidence type="ECO:0000256" key="2">
    <source>
        <dbReference type="ARBA" id="ARBA00022527"/>
    </source>
</evidence>
<evidence type="ECO:0000256" key="5">
    <source>
        <dbReference type="ARBA" id="ARBA00022741"/>
    </source>
</evidence>
<dbReference type="Pfam" id="PF00069">
    <property type="entry name" value="Pkinase"/>
    <property type="match status" value="1"/>
</dbReference>
<evidence type="ECO:0000256" key="8">
    <source>
        <dbReference type="SAM" id="MobiDB-lite"/>
    </source>
</evidence>
<proteinExistence type="inferred from homology"/>
<keyword evidence="5" id="KW-0547">Nucleotide-binding</keyword>
<dbReference type="Gene3D" id="3.30.200.20">
    <property type="entry name" value="Phosphorylase Kinase, domain 1"/>
    <property type="match status" value="1"/>
</dbReference>
<dbReference type="InterPro" id="IPR045267">
    <property type="entry name" value="CDK11/PITSLRE_STKc"/>
</dbReference>
<dbReference type="InterPro" id="IPR000719">
    <property type="entry name" value="Prot_kinase_dom"/>
</dbReference>
<dbReference type="PROSITE" id="PS00108">
    <property type="entry name" value="PROTEIN_KINASE_ST"/>
    <property type="match status" value="1"/>
</dbReference>
<dbReference type="FunFam" id="3.30.200.20:FF:000172">
    <property type="entry name" value="cyclin-dependent kinase G-2 isoform X1"/>
    <property type="match status" value="1"/>
</dbReference>
<feature type="domain" description="Protein kinase" evidence="9">
    <location>
        <begin position="76"/>
        <end position="368"/>
    </location>
</feature>
<keyword evidence="6" id="KW-0418">Kinase</keyword>
<dbReference type="Gene3D" id="1.10.510.10">
    <property type="entry name" value="Transferase(Phosphotransferase) domain 1"/>
    <property type="match status" value="1"/>
</dbReference>
<dbReference type="PANTHER" id="PTHR24056:SF107">
    <property type="entry name" value="CYCLIN-DEPENDENT KINASE 11A-RELATED"/>
    <property type="match status" value="1"/>
</dbReference>
<comment type="caution">
    <text evidence="10">The sequence shown here is derived from an EMBL/GenBank/DDBJ whole genome shotgun (WGS) entry which is preliminary data.</text>
</comment>
<dbReference type="GO" id="GO:0007346">
    <property type="term" value="P:regulation of mitotic cell cycle"/>
    <property type="evidence" value="ECO:0007669"/>
    <property type="project" value="TreeGrafter"/>
</dbReference>
<dbReference type="InterPro" id="IPR011009">
    <property type="entry name" value="Kinase-like_dom_sf"/>
</dbReference>
<sequence>MDPRCQKRTRPEKRPRENEIKHTTTCNGNKKSIKQDEWNQLSHDDNNRETQPNVHSSSTLGKQLPVLTGCRSVDNYERLNFIEEGTYGRVFRGRDIQTNKIYALKEIKLNNEVEGFPLTALREVSILVSLRHPNVVHVREVVVGSNLNKIYMVMEYAQHDMKKVLDNMKHPFSQAEVKSLLQQLLSGVAYLHDNWVLHRDLKTSNLLLDDQGILKICDFGLARLYSDPLKPYTQPVVTLWYRAPELLLGAKTYTPAIDIWSVGCIFAEWLRRKTLFEGRTEIEQLTKMWEILGTPNEEIWPGLYQLPNANKIKFIQQPYNRLSQRFDNNIYGSQTSVTKLGLDLMNKLLTYDPEKRIQAQDALNHPYFEEIPKPVDPSLMQTFPETNKSPY</sequence>
<organism evidence="10 11">
    <name type="scientific">Galdieria yellowstonensis</name>
    <dbReference type="NCBI Taxonomy" id="3028027"/>
    <lineage>
        <taxon>Eukaryota</taxon>
        <taxon>Rhodophyta</taxon>
        <taxon>Bangiophyceae</taxon>
        <taxon>Galdieriales</taxon>
        <taxon>Galdieriaceae</taxon>
        <taxon>Galdieria</taxon>
    </lineage>
</organism>
<dbReference type="GO" id="GO:0010556">
    <property type="term" value="P:regulation of macromolecule biosynthetic process"/>
    <property type="evidence" value="ECO:0007669"/>
    <property type="project" value="UniProtKB-ARBA"/>
</dbReference>
<keyword evidence="2" id="KW-0723">Serine/threonine-protein kinase</keyword>